<reference evidence="2" key="1">
    <citation type="journal article" date="2013" name="Nat. Commun.">
        <title>Whole-genome sequencing of Oryza brachyantha reveals mechanisms underlying Oryza genome evolution.</title>
        <authorList>
            <person name="Chen J."/>
            <person name="Huang Q."/>
            <person name="Gao D."/>
            <person name="Wang J."/>
            <person name="Lang Y."/>
            <person name="Liu T."/>
            <person name="Li B."/>
            <person name="Bai Z."/>
            <person name="Luis Goicoechea J."/>
            <person name="Liang C."/>
            <person name="Chen C."/>
            <person name="Zhang W."/>
            <person name="Sun S."/>
            <person name="Liao Y."/>
            <person name="Zhang X."/>
            <person name="Yang L."/>
            <person name="Song C."/>
            <person name="Wang M."/>
            <person name="Shi J."/>
            <person name="Liu G."/>
            <person name="Liu J."/>
            <person name="Zhou H."/>
            <person name="Zhou W."/>
            <person name="Yu Q."/>
            <person name="An N."/>
            <person name="Chen Y."/>
            <person name="Cai Q."/>
            <person name="Wang B."/>
            <person name="Liu B."/>
            <person name="Min J."/>
            <person name="Huang Y."/>
            <person name="Wu H."/>
            <person name="Li Z."/>
            <person name="Zhang Y."/>
            <person name="Yin Y."/>
            <person name="Song W."/>
            <person name="Jiang J."/>
            <person name="Jackson S.A."/>
            <person name="Wing R.A."/>
            <person name="Wang J."/>
            <person name="Chen M."/>
        </authorList>
    </citation>
    <scope>NUCLEOTIDE SEQUENCE [LARGE SCALE GENOMIC DNA]</scope>
    <source>
        <strain evidence="2">cv. IRGC 101232</strain>
    </source>
</reference>
<proteinExistence type="predicted"/>
<dbReference type="HOGENOM" id="CLU_2729773_0_0_1"/>
<evidence type="ECO:0000313" key="2">
    <source>
        <dbReference type="EnsemblPlants" id="OB08G10690.1"/>
    </source>
</evidence>
<organism evidence="2">
    <name type="scientific">Oryza brachyantha</name>
    <name type="common">malo sina</name>
    <dbReference type="NCBI Taxonomy" id="4533"/>
    <lineage>
        <taxon>Eukaryota</taxon>
        <taxon>Viridiplantae</taxon>
        <taxon>Streptophyta</taxon>
        <taxon>Embryophyta</taxon>
        <taxon>Tracheophyta</taxon>
        <taxon>Spermatophyta</taxon>
        <taxon>Magnoliopsida</taxon>
        <taxon>Liliopsida</taxon>
        <taxon>Poales</taxon>
        <taxon>Poaceae</taxon>
        <taxon>BOP clade</taxon>
        <taxon>Oryzoideae</taxon>
        <taxon>Oryzeae</taxon>
        <taxon>Oryzinae</taxon>
        <taxon>Oryza</taxon>
    </lineage>
</organism>
<feature type="transmembrane region" description="Helical" evidence="1">
    <location>
        <begin position="41"/>
        <end position="62"/>
    </location>
</feature>
<keyword evidence="1" id="KW-1133">Transmembrane helix</keyword>
<dbReference type="AlphaFoldDB" id="J3MPP0"/>
<name>J3MPP0_ORYBR</name>
<protein>
    <submittedName>
        <fullName evidence="2">Uncharacterized protein</fullName>
    </submittedName>
</protein>
<dbReference type="Gramene" id="OB08G10690.1">
    <property type="protein sequence ID" value="OB08G10690.1"/>
    <property type="gene ID" value="OB08G10690"/>
</dbReference>
<evidence type="ECO:0000313" key="3">
    <source>
        <dbReference type="Proteomes" id="UP000006038"/>
    </source>
</evidence>
<keyword evidence="1" id="KW-0812">Transmembrane</keyword>
<keyword evidence="1" id="KW-0472">Membrane</keyword>
<sequence length="72" mass="7660">LQQTKTRSSSSLHSPSISLFIHERKREPQEVAGSRTAMASMAPAAVTLILLLALVMMPTALCSRSGPSSKHG</sequence>
<keyword evidence="3" id="KW-1185">Reference proteome</keyword>
<accession>J3MPP0</accession>
<reference evidence="2" key="2">
    <citation type="submission" date="2013-04" db="UniProtKB">
        <authorList>
            <consortium name="EnsemblPlants"/>
        </authorList>
    </citation>
    <scope>IDENTIFICATION</scope>
</reference>
<dbReference type="Proteomes" id="UP000006038">
    <property type="component" value="Chromosome 8"/>
</dbReference>
<dbReference type="EnsemblPlants" id="OB08G10690.1">
    <property type="protein sequence ID" value="OB08G10690.1"/>
    <property type="gene ID" value="OB08G10690"/>
</dbReference>
<evidence type="ECO:0000256" key="1">
    <source>
        <dbReference type="SAM" id="Phobius"/>
    </source>
</evidence>